<dbReference type="PANTHER" id="PTHR37299">
    <property type="entry name" value="TRANSCRIPTIONAL REGULATOR-RELATED"/>
    <property type="match status" value="1"/>
</dbReference>
<keyword evidence="2" id="KW-0963">Cytoplasm</keyword>
<evidence type="ECO:0000256" key="3">
    <source>
        <dbReference type="ARBA" id="ARBA00023015"/>
    </source>
</evidence>
<dbReference type="Pfam" id="PF04397">
    <property type="entry name" value="LytTR"/>
    <property type="match status" value="1"/>
</dbReference>
<name>A0A2N6QD33_9STAP</name>
<accession>A0A2N6QD33</accession>
<keyword evidence="4 7" id="KW-0238">DNA-binding</keyword>
<protein>
    <submittedName>
        <fullName evidence="7">DNA-binding response regulator</fullName>
    </submittedName>
</protein>
<dbReference type="PANTHER" id="PTHR37299:SF2">
    <property type="entry name" value="HTH LYTTR-TYPE DOMAIN-CONTAINING PROTEIN"/>
    <property type="match status" value="1"/>
</dbReference>
<dbReference type="PROSITE" id="PS50930">
    <property type="entry name" value="HTH_LYTTR"/>
    <property type="match status" value="1"/>
</dbReference>
<feature type="domain" description="HTH LytTR-type" evidence="6">
    <location>
        <begin position="43"/>
        <end position="146"/>
    </location>
</feature>
<gene>
    <name evidence="7" type="ORF">CJ235_10685</name>
</gene>
<evidence type="ECO:0000256" key="1">
    <source>
        <dbReference type="ARBA" id="ARBA00004496"/>
    </source>
</evidence>
<comment type="caution">
    <text evidence="7">The sequence shown here is derived from an EMBL/GenBank/DDBJ whole genome shotgun (WGS) entry which is preliminary data.</text>
</comment>
<evidence type="ECO:0000313" key="7">
    <source>
        <dbReference type="EMBL" id="PMC17471.1"/>
    </source>
</evidence>
<keyword evidence="3" id="KW-0805">Transcription regulation</keyword>
<dbReference type="Gene3D" id="2.40.50.1020">
    <property type="entry name" value="LytTr DNA-binding domain"/>
    <property type="match status" value="1"/>
</dbReference>
<dbReference type="STRING" id="170573.GCA_001076995_00808"/>
<dbReference type="GO" id="GO:0000156">
    <property type="term" value="F:phosphorelay response regulator activity"/>
    <property type="evidence" value="ECO:0007669"/>
    <property type="project" value="InterPro"/>
</dbReference>
<dbReference type="SMART" id="SM00850">
    <property type="entry name" value="LytTR"/>
    <property type="match status" value="1"/>
</dbReference>
<sequence>MKLRLNIGSAHPEEQISIEGPEMTEEIQQLVSYVDNLEKLQEIKGSIGDEIYFLDIKDIRSFMSLNKKVYACTRDTEYRITYRLYELESALPTQFVRISKSEIVNIDAIYKLQLQANGLIRIYFNNVDYTHSSRRYLKLIKERLSL</sequence>
<evidence type="ECO:0000256" key="2">
    <source>
        <dbReference type="ARBA" id="ARBA00022490"/>
    </source>
</evidence>
<organism evidence="7 8">
    <name type="scientific">Staphylococcus pettenkoferi</name>
    <dbReference type="NCBI Taxonomy" id="170573"/>
    <lineage>
        <taxon>Bacteria</taxon>
        <taxon>Bacillati</taxon>
        <taxon>Bacillota</taxon>
        <taxon>Bacilli</taxon>
        <taxon>Bacillales</taxon>
        <taxon>Staphylococcaceae</taxon>
        <taxon>Staphylococcus</taxon>
    </lineage>
</organism>
<dbReference type="EMBL" id="PNGG01000007">
    <property type="protein sequence ID" value="PMC17471.1"/>
    <property type="molecule type" value="Genomic_DNA"/>
</dbReference>
<dbReference type="Proteomes" id="UP000235748">
    <property type="component" value="Unassembled WGS sequence"/>
</dbReference>
<reference evidence="7 8" key="1">
    <citation type="submission" date="2017-09" db="EMBL/GenBank/DDBJ databases">
        <title>Bacterial strain isolated from the female urinary microbiota.</title>
        <authorList>
            <person name="Thomas-White K."/>
            <person name="Kumar N."/>
            <person name="Forster S."/>
            <person name="Putonti C."/>
            <person name="Lawley T."/>
            <person name="Wolfe A.J."/>
        </authorList>
    </citation>
    <scope>NUCLEOTIDE SEQUENCE [LARGE SCALE GENOMIC DNA]</scope>
    <source>
        <strain evidence="7 8">UMB0834</strain>
    </source>
</reference>
<dbReference type="InterPro" id="IPR007492">
    <property type="entry name" value="LytTR_DNA-bd_dom"/>
</dbReference>
<dbReference type="InterPro" id="IPR046947">
    <property type="entry name" value="LytR-like"/>
</dbReference>
<evidence type="ECO:0000259" key="6">
    <source>
        <dbReference type="PROSITE" id="PS50930"/>
    </source>
</evidence>
<evidence type="ECO:0000256" key="4">
    <source>
        <dbReference type="ARBA" id="ARBA00023125"/>
    </source>
</evidence>
<dbReference type="RefSeq" id="WP_070504035.1">
    <property type="nucleotide sequence ID" value="NZ_JALCYA010000005.1"/>
</dbReference>
<comment type="subcellular location">
    <subcellularLocation>
        <location evidence="1">Cytoplasm</location>
    </subcellularLocation>
</comment>
<dbReference type="GO" id="GO:0003677">
    <property type="term" value="F:DNA binding"/>
    <property type="evidence" value="ECO:0007669"/>
    <property type="project" value="UniProtKB-KW"/>
</dbReference>
<dbReference type="AlphaFoldDB" id="A0A2N6QD33"/>
<evidence type="ECO:0000313" key="8">
    <source>
        <dbReference type="Proteomes" id="UP000235748"/>
    </source>
</evidence>
<keyword evidence="5" id="KW-0804">Transcription</keyword>
<proteinExistence type="predicted"/>
<evidence type="ECO:0000256" key="5">
    <source>
        <dbReference type="ARBA" id="ARBA00023163"/>
    </source>
</evidence>
<dbReference type="GO" id="GO:0005737">
    <property type="term" value="C:cytoplasm"/>
    <property type="evidence" value="ECO:0007669"/>
    <property type="project" value="UniProtKB-SubCell"/>
</dbReference>